<dbReference type="PROSITE" id="PS51219">
    <property type="entry name" value="DPCK"/>
    <property type="match status" value="1"/>
</dbReference>
<proteinExistence type="predicted"/>
<dbReference type="GO" id="GO:0005524">
    <property type="term" value="F:ATP binding"/>
    <property type="evidence" value="ECO:0007669"/>
    <property type="project" value="UniProtKB-KW"/>
</dbReference>
<evidence type="ECO:0008006" key="4">
    <source>
        <dbReference type="Google" id="ProtNLM"/>
    </source>
</evidence>
<protein>
    <recommendedName>
        <fullName evidence="4">Dephospho-CoA kinase</fullName>
    </recommendedName>
</protein>
<keyword evidence="1" id="KW-0547">Nucleotide-binding</keyword>
<dbReference type="CDD" id="cd02022">
    <property type="entry name" value="DPCK"/>
    <property type="match status" value="1"/>
</dbReference>
<dbReference type="EMBL" id="BART01024822">
    <property type="protein sequence ID" value="GAG93335.1"/>
    <property type="molecule type" value="Genomic_DNA"/>
</dbReference>
<dbReference type="NCBIfam" id="TIGR00152">
    <property type="entry name" value="dephospho-CoA kinase"/>
    <property type="match status" value="1"/>
</dbReference>
<dbReference type="Pfam" id="PF01121">
    <property type="entry name" value="CoaE"/>
    <property type="match status" value="1"/>
</dbReference>
<accession>X1BE88</accession>
<evidence type="ECO:0000313" key="3">
    <source>
        <dbReference type="EMBL" id="GAG93335.1"/>
    </source>
</evidence>
<dbReference type="InterPro" id="IPR001977">
    <property type="entry name" value="Depp_CoAkinase"/>
</dbReference>
<name>X1BE88_9ZZZZ</name>
<sequence>MHILGIVGGIASGKSTVSTRLSELGAVVLDADKAAHEALNQRDVQKALVARWGPEILDGQGRVDRKAIAERIFATPV</sequence>
<dbReference type="InterPro" id="IPR027417">
    <property type="entry name" value="P-loop_NTPase"/>
</dbReference>
<evidence type="ECO:0000256" key="2">
    <source>
        <dbReference type="ARBA" id="ARBA00022840"/>
    </source>
</evidence>
<feature type="non-terminal residue" evidence="3">
    <location>
        <position position="77"/>
    </location>
</feature>
<comment type="caution">
    <text evidence="3">The sequence shown here is derived from an EMBL/GenBank/DDBJ whole genome shotgun (WGS) entry which is preliminary data.</text>
</comment>
<gene>
    <name evidence="3" type="ORF">S01H4_44716</name>
</gene>
<reference evidence="3" key="1">
    <citation type="journal article" date="2014" name="Front. Microbiol.">
        <title>High frequency of phylogenetically diverse reductive dehalogenase-homologous genes in deep subseafloor sedimentary metagenomes.</title>
        <authorList>
            <person name="Kawai M."/>
            <person name="Futagami T."/>
            <person name="Toyoda A."/>
            <person name="Takaki Y."/>
            <person name="Nishi S."/>
            <person name="Hori S."/>
            <person name="Arai W."/>
            <person name="Tsubouchi T."/>
            <person name="Morono Y."/>
            <person name="Uchiyama I."/>
            <person name="Ito T."/>
            <person name="Fujiyama A."/>
            <person name="Inagaki F."/>
            <person name="Takami H."/>
        </authorList>
    </citation>
    <scope>NUCLEOTIDE SEQUENCE</scope>
    <source>
        <strain evidence="3">Expedition CK06-06</strain>
    </source>
</reference>
<dbReference type="GO" id="GO:0004140">
    <property type="term" value="F:dephospho-CoA kinase activity"/>
    <property type="evidence" value="ECO:0007669"/>
    <property type="project" value="InterPro"/>
</dbReference>
<evidence type="ECO:0000256" key="1">
    <source>
        <dbReference type="ARBA" id="ARBA00022741"/>
    </source>
</evidence>
<dbReference type="Gene3D" id="3.40.50.300">
    <property type="entry name" value="P-loop containing nucleotide triphosphate hydrolases"/>
    <property type="match status" value="1"/>
</dbReference>
<dbReference type="AlphaFoldDB" id="X1BE88"/>
<keyword evidence="2" id="KW-0067">ATP-binding</keyword>
<dbReference type="GO" id="GO:0015937">
    <property type="term" value="P:coenzyme A biosynthetic process"/>
    <property type="evidence" value="ECO:0007669"/>
    <property type="project" value="InterPro"/>
</dbReference>
<organism evidence="3">
    <name type="scientific">marine sediment metagenome</name>
    <dbReference type="NCBI Taxonomy" id="412755"/>
    <lineage>
        <taxon>unclassified sequences</taxon>
        <taxon>metagenomes</taxon>
        <taxon>ecological metagenomes</taxon>
    </lineage>
</organism>
<dbReference type="SUPFAM" id="SSF52540">
    <property type="entry name" value="P-loop containing nucleoside triphosphate hydrolases"/>
    <property type="match status" value="1"/>
</dbReference>